<dbReference type="Proteomes" id="UP000887159">
    <property type="component" value="Unassembled WGS sequence"/>
</dbReference>
<feature type="region of interest" description="Disordered" evidence="1">
    <location>
        <begin position="175"/>
        <end position="200"/>
    </location>
</feature>
<dbReference type="AlphaFoldDB" id="A0A8X6VJQ0"/>
<evidence type="ECO:0000313" key="3">
    <source>
        <dbReference type="Proteomes" id="UP000887159"/>
    </source>
</evidence>
<evidence type="ECO:0000256" key="1">
    <source>
        <dbReference type="SAM" id="MobiDB-lite"/>
    </source>
</evidence>
<proteinExistence type="predicted"/>
<feature type="region of interest" description="Disordered" evidence="1">
    <location>
        <begin position="27"/>
        <end position="46"/>
    </location>
</feature>
<feature type="region of interest" description="Disordered" evidence="1">
    <location>
        <begin position="598"/>
        <end position="620"/>
    </location>
</feature>
<comment type="caution">
    <text evidence="2">The sequence shown here is derived from an EMBL/GenBank/DDBJ whole genome shotgun (WGS) entry which is preliminary data.</text>
</comment>
<gene>
    <name evidence="2" type="primary">pdzrn3b</name>
    <name evidence="2" type="ORF">TNCV_3697211</name>
</gene>
<dbReference type="InterPro" id="IPR051971">
    <property type="entry name" value="E3_ubiquitin-PDZ_ligase"/>
</dbReference>
<evidence type="ECO:0000313" key="2">
    <source>
        <dbReference type="EMBL" id="GFY09759.1"/>
    </source>
</evidence>
<protein>
    <submittedName>
        <fullName evidence="2">E3 ubiquitin-protein ligase PDZRN3-B</fullName>
    </submittedName>
</protein>
<dbReference type="PANTHER" id="PTHR15545:SF8">
    <property type="entry name" value="SLO-INTERACTING PROTEIN 1"/>
    <property type="match status" value="1"/>
</dbReference>
<dbReference type="PANTHER" id="PTHR15545">
    <property type="entry name" value="PDZ DOMAIN CONTAINING RING FINGER PROTEIN 3, 4"/>
    <property type="match status" value="1"/>
</dbReference>
<reference evidence="2" key="1">
    <citation type="submission" date="2020-08" db="EMBL/GenBank/DDBJ databases">
        <title>Multicomponent nature underlies the extraordinary mechanical properties of spider dragline silk.</title>
        <authorList>
            <person name="Kono N."/>
            <person name="Nakamura H."/>
            <person name="Mori M."/>
            <person name="Yoshida Y."/>
            <person name="Ohtoshi R."/>
            <person name="Malay A.D."/>
            <person name="Moran D.A.P."/>
            <person name="Tomita M."/>
            <person name="Numata K."/>
            <person name="Arakawa K."/>
        </authorList>
    </citation>
    <scope>NUCLEOTIDE SEQUENCE</scope>
</reference>
<feature type="compositionally biased region" description="Polar residues" evidence="1">
    <location>
        <begin position="175"/>
        <end position="196"/>
    </location>
</feature>
<accession>A0A8X6VJQ0</accession>
<keyword evidence="3" id="KW-1185">Reference proteome</keyword>
<sequence>MERCTLHLSRAQTSSRWCGELRQQRNGSDAQDVKCDNENDSNNAKDWGSIGNRLLLPRGTVPTSESSIMLKESTEKCASTSTTSLYDVSPENNVTKHIQMGTEQKSEDNLKAISRVQSDTSLDKEMAALNKEIQSIQIECESLVSRHIREQWFRCRAGHQYVAFGDIRASTIEPAQSLSPQNPANNDSKESTSTAETPLPVLPNEKNLLKHKKESVAQWVKSVTFETKPKPKKHSAESLMNSFTGEISARGAPLTLELVPIPDCNIGKFLEYEDFHKNVSNPPKLVDKSTQLCESDVASVVSCDTCRYCQVLVHQKSLSRISDQSARYLPSFEYSNPQSQQQFPWYNASRGMNRTTSSDPFVVEPSKLPIKPASIAGRDFIDRQVERNKNYVTFYPCATMYTNQENLQHTIWLQQQLFRQALAHKHYKKASTIPTCALPNLKQWNPKYPSSSLDILPPTTHPPHLPTPGMLTVEPPVLKSPVITPTEEPSDETKMEWKVKRRPDGTRYITRRPIRNKILKERALQIMEERCGLTTDDDAVSELKIGKYWSREERKRHLERARERKQRREIFMKSIRVTDKKEEEHSSKKDTLASTVLSRKKSAYSNGRRKLRLPSTPSSTVLEDCPLAGPSGTFGILSVTTV</sequence>
<organism evidence="2 3">
    <name type="scientific">Trichonephila clavipes</name>
    <name type="common">Golden silk orbweaver</name>
    <name type="synonym">Nephila clavipes</name>
    <dbReference type="NCBI Taxonomy" id="2585209"/>
    <lineage>
        <taxon>Eukaryota</taxon>
        <taxon>Metazoa</taxon>
        <taxon>Ecdysozoa</taxon>
        <taxon>Arthropoda</taxon>
        <taxon>Chelicerata</taxon>
        <taxon>Arachnida</taxon>
        <taxon>Araneae</taxon>
        <taxon>Araneomorphae</taxon>
        <taxon>Entelegynae</taxon>
        <taxon>Araneoidea</taxon>
        <taxon>Nephilidae</taxon>
        <taxon>Trichonephila</taxon>
    </lineage>
</organism>
<feature type="compositionally biased region" description="Basic residues" evidence="1">
    <location>
        <begin position="598"/>
        <end position="612"/>
    </location>
</feature>
<dbReference type="EMBL" id="BMAU01021292">
    <property type="protein sequence ID" value="GFY09759.1"/>
    <property type="molecule type" value="Genomic_DNA"/>
</dbReference>
<name>A0A8X6VJQ0_TRICX</name>